<evidence type="ECO:0000313" key="2">
    <source>
        <dbReference type="EMBL" id="TNV82385.1"/>
    </source>
</evidence>
<comment type="caution">
    <text evidence="2">The sequence shown here is derived from an EMBL/GenBank/DDBJ whole genome shotgun (WGS) entry which is preliminary data.</text>
</comment>
<feature type="region of interest" description="Disordered" evidence="1">
    <location>
        <begin position="234"/>
        <end position="263"/>
    </location>
</feature>
<organism evidence="2 3">
    <name type="scientific">Halteria grandinella</name>
    <dbReference type="NCBI Taxonomy" id="5974"/>
    <lineage>
        <taxon>Eukaryota</taxon>
        <taxon>Sar</taxon>
        <taxon>Alveolata</taxon>
        <taxon>Ciliophora</taxon>
        <taxon>Intramacronucleata</taxon>
        <taxon>Spirotrichea</taxon>
        <taxon>Stichotrichia</taxon>
        <taxon>Sporadotrichida</taxon>
        <taxon>Halteriidae</taxon>
        <taxon>Halteria</taxon>
    </lineage>
</organism>
<keyword evidence="3" id="KW-1185">Reference proteome</keyword>
<dbReference type="AlphaFoldDB" id="A0A8J8T5E0"/>
<feature type="compositionally biased region" description="Polar residues" evidence="1">
    <location>
        <begin position="103"/>
        <end position="114"/>
    </location>
</feature>
<feature type="compositionally biased region" description="Polar residues" evidence="1">
    <location>
        <begin position="239"/>
        <end position="260"/>
    </location>
</feature>
<dbReference type="Proteomes" id="UP000785679">
    <property type="component" value="Unassembled WGS sequence"/>
</dbReference>
<feature type="region of interest" description="Disordered" evidence="1">
    <location>
        <begin position="357"/>
        <end position="383"/>
    </location>
</feature>
<feature type="region of interest" description="Disordered" evidence="1">
    <location>
        <begin position="103"/>
        <end position="130"/>
    </location>
</feature>
<protein>
    <submittedName>
        <fullName evidence="2">Uncharacterized protein</fullName>
    </submittedName>
</protein>
<name>A0A8J8T5E0_HALGN</name>
<sequence>MLRLTEPRIGQKQQSSANIYSNAGEFSGISTKLQSEDIGEGDLNFSQKNEHVPKKVEHSSDFLQFGESQDLQLRSNYMENVSYDCDYSEEDDSSVALQGLMSNHQESSPQSQNHPIKKASGEEGRYRSHSTMSIQIYREELLSAQKYNKSIKQENYWNNSINLKEQQSNLSPMQQNNENTYNIASCIRNSNQLLSYYLNQTLLTTFRQQNPKQTDSLVFAIILNKIDHLKTLGVLGPSPTKSSNAPRGQSSNSHNRNNLRGVQFQKRDKIRHLEIIQSVSEYSSIMSELEEPRDLEISEKLIKSQGLRISCQDSRKSKSYRETPIIGQCFQQSSHQLTQLQQLQYQGAHLQYPRQSEAINEEDGSEESLEIPNEYDDSRESEDEANCFYQQIENEFDAQVINFQEVEVAEDLPPLEQRLKLYHRQATHESNQLLQCQSSKIHMTA</sequence>
<dbReference type="EMBL" id="RRYP01005024">
    <property type="protein sequence ID" value="TNV82385.1"/>
    <property type="molecule type" value="Genomic_DNA"/>
</dbReference>
<gene>
    <name evidence="2" type="ORF">FGO68_gene12967</name>
</gene>
<feature type="compositionally biased region" description="Acidic residues" evidence="1">
    <location>
        <begin position="359"/>
        <end position="383"/>
    </location>
</feature>
<evidence type="ECO:0000256" key="1">
    <source>
        <dbReference type="SAM" id="MobiDB-lite"/>
    </source>
</evidence>
<reference evidence="2" key="1">
    <citation type="submission" date="2019-06" db="EMBL/GenBank/DDBJ databases">
        <authorList>
            <person name="Zheng W."/>
        </authorList>
    </citation>
    <scope>NUCLEOTIDE SEQUENCE</scope>
    <source>
        <strain evidence="2">QDHG01</strain>
    </source>
</reference>
<accession>A0A8J8T5E0</accession>
<evidence type="ECO:0000313" key="3">
    <source>
        <dbReference type="Proteomes" id="UP000785679"/>
    </source>
</evidence>
<proteinExistence type="predicted"/>